<keyword evidence="1" id="KW-0969">Cilium</keyword>
<keyword evidence="1" id="KW-0966">Cell projection</keyword>
<gene>
    <name evidence="1" type="ORF">ABID46_000515</name>
</gene>
<dbReference type="Proteomes" id="UP001549146">
    <property type="component" value="Unassembled WGS sequence"/>
</dbReference>
<proteinExistence type="predicted"/>
<keyword evidence="1" id="KW-0282">Flagellum</keyword>
<dbReference type="RefSeq" id="WP_354506757.1">
    <property type="nucleotide sequence ID" value="NZ_JBEPMO010000002.1"/>
</dbReference>
<sequence>MKNLLYSLLLGTFGLSNVYAQVIIGGESNVSSHPNAILTIQNPGETASTSKGLILPSVERIQDLPLYDANEPDYFKDDESYEGMILYVKENDENRALYYNGSTWVDAFTNRYTMKTKISLDPSTPENDLPKTTCVLIACTETQVPLNLFQNDDVDELRIIDSASGDLKIRQEGLYRIQTSFTFRSSGLHVTPPQISIQTIKNAEIVGQAIANMNTLLVSASAPMTATATFIIYADKNDIIKFSTGGAIPILTVADVYTVQPNVNTYAIVERIL</sequence>
<evidence type="ECO:0000313" key="1">
    <source>
        <dbReference type="EMBL" id="MET3730956.1"/>
    </source>
</evidence>
<keyword evidence="2" id="KW-1185">Reference proteome</keyword>
<dbReference type="EMBL" id="JBEPMO010000002">
    <property type="protein sequence ID" value="MET3730956.1"/>
    <property type="molecule type" value="Genomic_DNA"/>
</dbReference>
<name>A0ABV2LQW4_9FLAO</name>
<reference evidence="1 2" key="1">
    <citation type="submission" date="2024-06" db="EMBL/GenBank/DDBJ databases">
        <title>Genomic Encyclopedia of Type Strains, Phase IV (KMG-IV): sequencing the most valuable type-strain genomes for metagenomic binning, comparative biology and taxonomic classification.</title>
        <authorList>
            <person name="Goeker M."/>
        </authorList>
    </citation>
    <scope>NUCLEOTIDE SEQUENCE [LARGE SCALE GENOMIC DNA]</scope>
    <source>
        <strain evidence="1 2">DSM 29388</strain>
    </source>
</reference>
<protein>
    <submittedName>
        <fullName evidence="1">Flagellar basal body rod protein FlgF</fullName>
    </submittedName>
</protein>
<comment type="caution">
    <text evidence="1">The sequence shown here is derived from an EMBL/GenBank/DDBJ whole genome shotgun (WGS) entry which is preliminary data.</text>
</comment>
<evidence type="ECO:0000313" key="2">
    <source>
        <dbReference type="Proteomes" id="UP001549146"/>
    </source>
</evidence>
<accession>A0ABV2LQW4</accession>
<organism evidence="1 2">
    <name type="scientific">Moheibacter stercoris</name>
    <dbReference type="NCBI Taxonomy" id="1628251"/>
    <lineage>
        <taxon>Bacteria</taxon>
        <taxon>Pseudomonadati</taxon>
        <taxon>Bacteroidota</taxon>
        <taxon>Flavobacteriia</taxon>
        <taxon>Flavobacteriales</taxon>
        <taxon>Weeksellaceae</taxon>
        <taxon>Moheibacter</taxon>
    </lineage>
</organism>